<name>B5HRM9_STRX2</name>
<evidence type="ECO:0000259" key="2">
    <source>
        <dbReference type="Pfam" id="PF13613"/>
    </source>
</evidence>
<keyword evidence="4" id="KW-1185">Reference proteome</keyword>
<evidence type="ECO:0000256" key="1">
    <source>
        <dbReference type="SAM" id="MobiDB-lite"/>
    </source>
</evidence>
<protein>
    <submittedName>
        <fullName evidence="3">Transposase</fullName>
    </submittedName>
</protein>
<reference evidence="3" key="1">
    <citation type="submission" date="2009-10" db="EMBL/GenBank/DDBJ databases">
        <title>The genome sequence of Streptomyces sviceus strain ATCC 29083.</title>
        <authorList>
            <consortium name="The Broad Institute Genome Sequencing Platform"/>
            <consortium name="Broad Institute Microbial Sequencing Center"/>
            <person name="Fischbach M."/>
            <person name="Godfrey P."/>
            <person name="Ward D."/>
            <person name="Young S."/>
            <person name="Zeng Q."/>
            <person name="Koehrsen M."/>
            <person name="Alvarado L."/>
            <person name="Berlin A.M."/>
            <person name="Bochicchio J."/>
            <person name="Borenstein D."/>
            <person name="Chapman S.B."/>
            <person name="Chen Z."/>
            <person name="Engels R."/>
            <person name="Freedman E."/>
            <person name="Gellesch M."/>
            <person name="Goldberg J."/>
            <person name="Griggs A."/>
            <person name="Gujja S."/>
            <person name="Heilman E.R."/>
            <person name="Heiman D.I."/>
            <person name="Hepburn T.A."/>
            <person name="Howarth C."/>
            <person name="Jen D."/>
            <person name="Larson L."/>
            <person name="Lewis B."/>
            <person name="Mehta T."/>
            <person name="Park D."/>
            <person name="Pearson M."/>
            <person name="Richards J."/>
            <person name="Roberts A."/>
            <person name="Saif S."/>
            <person name="Shea T.D."/>
            <person name="Shenoy N."/>
            <person name="Sisk P."/>
            <person name="Stolte C."/>
            <person name="Sykes S.N."/>
            <person name="Thomson T."/>
            <person name="Walk T."/>
            <person name="White J."/>
            <person name="Yandava C."/>
            <person name="Straight P."/>
            <person name="Clardy J."/>
            <person name="Hung D."/>
            <person name="Kolter R."/>
            <person name="Mekalanos J."/>
            <person name="Walker S."/>
            <person name="Walsh C.T."/>
            <person name="Wieland-Brown L.C."/>
            <person name="Haas B."/>
            <person name="Nusbaum C."/>
            <person name="Birren B."/>
        </authorList>
    </citation>
    <scope>NUCLEOTIDE SEQUENCE [LARGE SCALE GENOMIC DNA]</scope>
    <source>
        <strain evidence="3">ATCC 29083</strain>
    </source>
</reference>
<organism evidence="3 4">
    <name type="scientific">Streptomyces sviceus (strain ATCC 29083 / DSM 924 / JCM 4929 / NBRC 13980 / NCIMB 11184 / NRRL 5439 / UC 5370)</name>
    <dbReference type="NCBI Taxonomy" id="463191"/>
    <lineage>
        <taxon>Bacteria</taxon>
        <taxon>Bacillati</taxon>
        <taxon>Actinomycetota</taxon>
        <taxon>Actinomycetes</taxon>
        <taxon>Kitasatosporales</taxon>
        <taxon>Streptomycetaceae</taxon>
        <taxon>Streptomyces</taxon>
    </lineage>
</organism>
<dbReference type="Pfam" id="PF13613">
    <property type="entry name" value="HTH_Tnp_4"/>
    <property type="match status" value="1"/>
</dbReference>
<proteinExistence type="predicted"/>
<dbReference type="Proteomes" id="UP000002785">
    <property type="component" value="Chromosome"/>
</dbReference>
<feature type="region of interest" description="Disordered" evidence="1">
    <location>
        <begin position="1"/>
        <end position="21"/>
    </location>
</feature>
<dbReference type="EMBL" id="CM000951">
    <property type="protein sequence ID" value="EDY55484.1"/>
    <property type="molecule type" value="Genomic_DNA"/>
</dbReference>
<dbReference type="AlphaFoldDB" id="B5HRM9"/>
<evidence type="ECO:0000313" key="3">
    <source>
        <dbReference type="EMBL" id="EDY55484.1"/>
    </source>
</evidence>
<dbReference type="eggNOG" id="ENOG502ZAJS">
    <property type="taxonomic scope" value="Bacteria"/>
</dbReference>
<evidence type="ECO:0000313" key="4">
    <source>
        <dbReference type="Proteomes" id="UP000002785"/>
    </source>
</evidence>
<accession>B5HRM9</accession>
<sequence>MAAPWQAGVEGRRHAAGGGVRERAAETDARLQLVSVERLVATLSHLRHDLSRAVLGLLFGVDRSTVTRAIAEVRTAPCGSSMRRPRPSCLRLRTLTDVFAYAQAEGIEPRLDATEIQVRRPPALRPGRMHDAAAARNEGIAVRFQHCS</sequence>
<feature type="domain" description="Transposase Helix-turn-helix" evidence="2">
    <location>
        <begin position="35"/>
        <end position="73"/>
    </location>
</feature>
<dbReference type="InterPro" id="IPR027805">
    <property type="entry name" value="Transposase_HTH_dom"/>
</dbReference>
<gene>
    <name evidence="3" type="ORF">SSEG_02064</name>
</gene>
<dbReference type="HOGENOM" id="CLU_056373_1_0_11"/>